<dbReference type="AlphaFoldDB" id="A0A6B8KJD3"/>
<evidence type="ECO:0000256" key="2">
    <source>
        <dbReference type="ARBA" id="ARBA00022649"/>
    </source>
</evidence>
<dbReference type="InterPro" id="IPR051803">
    <property type="entry name" value="TA_system_RelE-like_toxin"/>
</dbReference>
<dbReference type="InterPro" id="IPR035093">
    <property type="entry name" value="RelE/ParE_toxin_dom_sf"/>
</dbReference>
<keyword evidence="2" id="KW-1277">Toxin-antitoxin system</keyword>
<name>A0A6B8KJD3_9HYPH</name>
<evidence type="ECO:0000313" key="4">
    <source>
        <dbReference type="Proteomes" id="UP000309061"/>
    </source>
</evidence>
<dbReference type="KEGG" id="mhey:H2LOC_020095"/>
<gene>
    <name evidence="3" type="ORF">H2LOC_020095</name>
</gene>
<accession>A0A6B8KJD3</accession>
<protein>
    <recommendedName>
        <fullName evidence="5">Type II toxin-antitoxin system RelE/ParE family toxin</fullName>
    </recommendedName>
</protein>
<dbReference type="EMBL" id="CP046052">
    <property type="protein sequence ID" value="QGM47792.1"/>
    <property type="molecule type" value="Genomic_DNA"/>
</dbReference>
<evidence type="ECO:0008006" key="5">
    <source>
        <dbReference type="Google" id="ProtNLM"/>
    </source>
</evidence>
<organism evidence="3 4">
    <name type="scientific">Methylocystis heyeri</name>
    <dbReference type="NCBI Taxonomy" id="391905"/>
    <lineage>
        <taxon>Bacteria</taxon>
        <taxon>Pseudomonadati</taxon>
        <taxon>Pseudomonadota</taxon>
        <taxon>Alphaproteobacteria</taxon>
        <taxon>Hyphomicrobiales</taxon>
        <taxon>Methylocystaceae</taxon>
        <taxon>Methylocystis</taxon>
    </lineage>
</organism>
<evidence type="ECO:0000256" key="1">
    <source>
        <dbReference type="ARBA" id="ARBA00006226"/>
    </source>
</evidence>
<dbReference type="PANTHER" id="PTHR33755">
    <property type="entry name" value="TOXIN PARE1-RELATED"/>
    <property type="match status" value="1"/>
</dbReference>
<sequence>MKVVISFRAYSDMQNIYLFDAERNQAFAEKRAGHIHRQFENIARFPALGRLWPDPDSKIRRLVASQHLIFYRTDEEAILILRVPGGSMDVENELLR</sequence>
<comment type="similarity">
    <text evidence="1">Belongs to the RelE toxin family.</text>
</comment>
<dbReference type="Pfam" id="PF05016">
    <property type="entry name" value="ParE_toxin"/>
    <property type="match status" value="1"/>
</dbReference>
<dbReference type="OrthoDB" id="8369899at2"/>
<evidence type="ECO:0000313" key="3">
    <source>
        <dbReference type="EMBL" id="QGM47792.1"/>
    </source>
</evidence>
<keyword evidence="4" id="KW-1185">Reference proteome</keyword>
<reference evidence="3 4" key="1">
    <citation type="submission" date="2019-11" db="EMBL/GenBank/DDBJ databases">
        <title>The genome sequence of Methylocystis heyeri.</title>
        <authorList>
            <person name="Oshkin I.Y."/>
            <person name="Miroshnikov K."/>
            <person name="Dedysh S.N."/>
        </authorList>
    </citation>
    <scope>NUCLEOTIDE SEQUENCE [LARGE SCALE GENOMIC DNA]</scope>
    <source>
        <strain evidence="3 4">H2</strain>
    </source>
</reference>
<dbReference type="Proteomes" id="UP000309061">
    <property type="component" value="Chromosome"/>
</dbReference>
<dbReference type="RefSeq" id="WP_136494445.1">
    <property type="nucleotide sequence ID" value="NZ_CP046052.1"/>
</dbReference>
<dbReference type="InterPro" id="IPR007712">
    <property type="entry name" value="RelE/ParE_toxin"/>
</dbReference>
<proteinExistence type="inferred from homology"/>
<dbReference type="Gene3D" id="3.30.2310.20">
    <property type="entry name" value="RelE-like"/>
    <property type="match status" value="1"/>
</dbReference>